<evidence type="ECO:0000256" key="7">
    <source>
        <dbReference type="ARBA" id="ARBA00022857"/>
    </source>
</evidence>
<keyword evidence="14" id="KW-0547">Nucleotide-binding</keyword>
<keyword evidence="17" id="KW-1185">Reference proteome</keyword>
<evidence type="ECO:0000256" key="8">
    <source>
        <dbReference type="ARBA" id="ARBA00022884"/>
    </source>
</evidence>
<dbReference type="PANTHER" id="PTHR45846:SF1">
    <property type="entry name" value="TRNA-DIHYDROURIDINE(47) SYNTHASE [NAD(P)(+)]-LIKE"/>
    <property type="match status" value="1"/>
</dbReference>
<evidence type="ECO:0000256" key="12">
    <source>
        <dbReference type="PIRNR" id="PIRNR006621"/>
    </source>
</evidence>
<dbReference type="InterPro" id="IPR024036">
    <property type="entry name" value="tRNA-dHydroUridine_Synthase_C"/>
</dbReference>
<evidence type="ECO:0000256" key="1">
    <source>
        <dbReference type="ARBA" id="ARBA00001917"/>
    </source>
</evidence>
<dbReference type="GO" id="GO:0050660">
    <property type="term" value="F:flavin adenine dinucleotide binding"/>
    <property type="evidence" value="ECO:0007669"/>
    <property type="project" value="InterPro"/>
</dbReference>
<comment type="function">
    <text evidence="2 12">Catalyzes the synthesis of 5,6-dihydrouridine (D), a modified base found in the D-loop of most tRNAs, via the reduction of the C5-C6 double bond in target uridines.</text>
</comment>
<dbReference type="RefSeq" id="WP_160197972.1">
    <property type="nucleotide sequence ID" value="NZ_QXXA01000012.1"/>
</dbReference>
<evidence type="ECO:0000256" key="5">
    <source>
        <dbReference type="ARBA" id="ARBA00022643"/>
    </source>
</evidence>
<keyword evidence="4 12" id="KW-0285">Flavoprotein</keyword>
<feature type="binding site" evidence="14">
    <location>
        <position position="141"/>
    </location>
    <ligand>
        <name>FMN</name>
        <dbReference type="ChEBI" id="CHEBI:58210"/>
    </ligand>
</feature>
<evidence type="ECO:0000256" key="6">
    <source>
        <dbReference type="ARBA" id="ARBA00022694"/>
    </source>
</evidence>
<keyword evidence="6 12" id="KW-0819">tRNA processing</keyword>
<reference evidence="16 17" key="1">
    <citation type="submission" date="2018-08" db="EMBL/GenBank/DDBJ databases">
        <title>Murine metabolic-syndrome-specific gut microbial biobank.</title>
        <authorList>
            <person name="Liu C."/>
        </authorList>
    </citation>
    <scope>NUCLEOTIDE SEQUENCE [LARGE SCALE GENOMIC DNA]</scope>
    <source>
        <strain evidence="16 17">583</strain>
    </source>
</reference>
<comment type="similarity">
    <text evidence="12">Belongs to the dus family.</text>
</comment>
<dbReference type="InterPro" id="IPR018517">
    <property type="entry name" value="tRNA_hU_synthase_CS"/>
</dbReference>
<comment type="cofactor">
    <cofactor evidence="1 12 14">
        <name>FMN</name>
        <dbReference type="ChEBI" id="CHEBI:58210"/>
    </cofactor>
</comment>
<evidence type="ECO:0000256" key="4">
    <source>
        <dbReference type="ARBA" id="ARBA00022630"/>
    </source>
</evidence>
<keyword evidence="5 12" id="KW-0288">FMN</keyword>
<dbReference type="InterPro" id="IPR035587">
    <property type="entry name" value="DUS-like_FMN-bd"/>
</dbReference>
<comment type="catalytic activity">
    <reaction evidence="11">
        <text>a 5,6-dihydrouridine in tRNA + NAD(+) = a uridine in tRNA + NADH + H(+)</text>
        <dbReference type="Rhea" id="RHEA:54452"/>
        <dbReference type="Rhea" id="RHEA-COMP:13339"/>
        <dbReference type="Rhea" id="RHEA-COMP:13887"/>
        <dbReference type="ChEBI" id="CHEBI:15378"/>
        <dbReference type="ChEBI" id="CHEBI:57540"/>
        <dbReference type="ChEBI" id="CHEBI:57945"/>
        <dbReference type="ChEBI" id="CHEBI:65315"/>
        <dbReference type="ChEBI" id="CHEBI:74443"/>
    </reaction>
</comment>
<evidence type="ECO:0000256" key="13">
    <source>
        <dbReference type="PIRSR" id="PIRSR006621-1"/>
    </source>
</evidence>
<dbReference type="PANTHER" id="PTHR45846">
    <property type="entry name" value="TRNA-DIHYDROURIDINE(47) SYNTHASE [NAD(P)(+)]-LIKE"/>
    <property type="match status" value="1"/>
</dbReference>
<evidence type="ECO:0000256" key="3">
    <source>
        <dbReference type="ARBA" id="ARBA00022555"/>
    </source>
</evidence>
<dbReference type="Pfam" id="PF01207">
    <property type="entry name" value="Dus"/>
    <property type="match status" value="1"/>
</dbReference>
<dbReference type="NCBIfam" id="TIGR00737">
    <property type="entry name" value="nifR3_yhdG"/>
    <property type="match status" value="1"/>
</dbReference>
<feature type="binding site" evidence="14">
    <location>
        <begin position="226"/>
        <end position="227"/>
    </location>
    <ligand>
        <name>FMN</name>
        <dbReference type="ChEBI" id="CHEBI:58210"/>
    </ligand>
</feature>
<evidence type="ECO:0000313" key="16">
    <source>
        <dbReference type="EMBL" id="NBI07519.1"/>
    </source>
</evidence>
<keyword evidence="8" id="KW-0694">RNA-binding</keyword>
<comment type="caution">
    <text evidence="16">The sequence shown here is derived from an EMBL/GenBank/DDBJ whole genome shotgun (WGS) entry which is preliminary data.</text>
</comment>
<evidence type="ECO:0000256" key="11">
    <source>
        <dbReference type="ARBA" id="ARBA00048802"/>
    </source>
</evidence>
<dbReference type="OrthoDB" id="9764501at2"/>
<feature type="binding site" evidence="14">
    <location>
        <position position="70"/>
    </location>
    <ligand>
        <name>FMN</name>
        <dbReference type="ChEBI" id="CHEBI:58210"/>
    </ligand>
</feature>
<dbReference type="InterPro" id="IPR013785">
    <property type="entry name" value="Aldolase_TIM"/>
</dbReference>
<dbReference type="CDD" id="cd02801">
    <property type="entry name" value="DUS_like_FMN"/>
    <property type="match status" value="1"/>
</dbReference>
<organism evidence="16 17">
    <name type="scientific">Senegalia massiliensis</name>
    <dbReference type="NCBI Taxonomy" id="1720316"/>
    <lineage>
        <taxon>Bacteria</taxon>
        <taxon>Bacillati</taxon>
        <taxon>Bacillota</taxon>
        <taxon>Clostridia</taxon>
        <taxon>Eubacteriales</taxon>
        <taxon>Clostridiaceae</taxon>
        <taxon>Senegalia</taxon>
    </lineage>
</organism>
<dbReference type="AlphaFoldDB" id="A0A845R0J0"/>
<evidence type="ECO:0000256" key="10">
    <source>
        <dbReference type="ARBA" id="ARBA00048205"/>
    </source>
</evidence>
<dbReference type="Proteomes" id="UP000467132">
    <property type="component" value="Unassembled WGS sequence"/>
</dbReference>
<dbReference type="GO" id="GO:0017150">
    <property type="term" value="F:tRNA dihydrouridine synthase activity"/>
    <property type="evidence" value="ECO:0007669"/>
    <property type="project" value="InterPro"/>
</dbReference>
<dbReference type="EC" id="1.3.1.-" evidence="12"/>
<proteinExistence type="inferred from homology"/>
<comment type="catalytic activity">
    <reaction evidence="10">
        <text>a 5,6-dihydrouridine in tRNA + NADP(+) = a uridine in tRNA + NADPH + H(+)</text>
        <dbReference type="Rhea" id="RHEA:23624"/>
        <dbReference type="Rhea" id="RHEA-COMP:13339"/>
        <dbReference type="Rhea" id="RHEA-COMP:13887"/>
        <dbReference type="ChEBI" id="CHEBI:15378"/>
        <dbReference type="ChEBI" id="CHEBI:57783"/>
        <dbReference type="ChEBI" id="CHEBI:58349"/>
        <dbReference type="ChEBI" id="CHEBI:65315"/>
        <dbReference type="ChEBI" id="CHEBI:74443"/>
    </reaction>
</comment>
<name>A0A845R0J0_9CLOT</name>
<dbReference type="EMBL" id="QXXA01000012">
    <property type="protein sequence ID" value="NBI07519.1"/>
    <property type="molecule type" value="Genomic_DNA"/>
</dbReference>
<evidence type="ECO:0000259" key="15">
    <source>
        <dbReference type="Pfam" id="PF01207"/>
    </source>
</evidence>
<sequence length="323" mass="36232">MKIGNIDIKNNVALAPMAGVTDLSFRLLCKEQNVGLIYTEMVSAKGLYYGDKKTEELMKIKQEERPVSLQIFGSDPNIMAKVVKEKLNYKDDFDILDINMGCPTPKIVKNGDGSALMKNPKLIGKIVSEVVKASNKPVTVKIRKGWDHNKINAVEVAKIIEDSGASLLAIHGRTREEFYSGKADWGIIKNVKEAIEIPVLGNGDIFSPLDAKEMLEYTNCDGVMIGRGARGNPWIFNRTLKLLSEGILPSEPTNREKINMCIKHLELLVHYKGEQIAVKDIRKHIGWYTKGMHNSSAIRGQSNKFNNKEKIIYLLNEYIDSIE</sequence>
<dbReference type="PROSITE" id="PS01136">
    <property type="entry name" value="UPF0034"/>
    <property type="match status" value="1"/>
</dbReference>
<evidence type="ECO:0000256" key="9">
    <source>
        <dbReference type="ARBA" id="ARBA00023002"/>
    </source>
</evidence>
<feature type="binding site" evidence="14">
    <location>
        <position position="171"/>
    </location>
    <ligand>
        <name>FMN</name>
        <dbReference type="ChEBI" id="CHEBI:58210"/>
    </ligand>
</feature>
<keyword evidence="9 12" id="KW-0560">Oxidoreductase</keyword>
<keyword evidence="7" id="KW-0521">NADP</keyword>
<evidence type="ECO:0000256" key="2">
    <source>
        <dbReference type="ARBA" id="ARBA00002790"/>
    </source>
</evidence>
<dbReference type="Gene3D" id="1.10.1200.80">
    <property type="entry name" value="Putative flavin oxidoreducatase, domain 2"/>
    <property type="match status" value="1"/>
</dbReference>
<dbReference type="PIRSF" id="PIRSF006621">
    <property type="entry name" value="Dus"/>
    <property type="match status" value="1"/>
</dbReference>
<protein>
    <recommendedName>
        <fullName evidence="12">tRNA-dihydrouridine synthase</fullName>
        <ecNumber evidence="12">1.3.1.-</ecNumber>
    </recommendedName>
</protein>
<evidence type="ECO:0000256" key="14">
    <source>
        <dbReference type="PIRSR" id="PIRSR006621-2"/>
    </source>
</evidence>
<dbReference type="InterPro" id="IPR004652">
    <property type="entry name" value="DusB-like"/>
</dbReference>
<accession>A0A845R0J0</accession>
<feature type="active site" description="Proton donor" evidence="13">
    <location>
        <position position="102"/>
    </location>
</feature>
<dbReference type="GO" id="GO:0000049">
    <property type="term" value="F:tRNA binding"/>
    <property type="evidence" value="ECO:0007669"/>
    <property type="project" value="UniProtKB-KW"/>
</dbReference>
<dbReference type="SUPFAM" id="SSF51395">
    <property type="entry name" value="FMN-linked oxidoreductases"/>
    <property type="match status" value="1"/>
</dbReference>
<evidence type="ECO:0000313" key="17">
    <source>
        <dbReference type="Proteomes" id="UP000467132"/>
    </source>
</evidence>
<feature type="domain" description="DUS-like FMN-binding" evidence="15">
    <location>
        <begin position="14"/>
        <end position="311"/>
    </location>
</feature>
<keyword evidence="3" id="KW-0820">tRNA-binding</keyword>
<dbReference type="InterPro" id="IPR001269">
    <property type="entry name" value="DUS_fam"/>
</dbReference>
<feature type="binding site" evidence="14">
    <location>
        <begin position="16"/>
        <end position="18"/>
    </location>
    <ligand>
        <name>FMN</name>
        <dbReference type="ChEBI" id="CHEBI:58210"/>
    </ligand>
</feature>
<dbReference type="Gene3D" id="3.20.20.70">
    <property type="entry name" value="Aldolase class I"/>
    <property type="match status" value="1"/>
</dbReference>
<gene>
    <name evidence="16" type="primary">dusB</name>
    <name evidence="16" type="ORF">D3Z33_11725</name>
</gene>